<keyword evidence="3" id="KW-1185">Reference proteome</keyword>
<sequence length="180" mass="18722">MTETKNLASEARAALDGITPGPWEPATAPARGSDETPAEYVAATLRPDSALLYVVCAPSPAPERWAYVLPAITGDGPTSRANAAFIAAAPDLVRRMAAALEETDAALERAVELSARDMLATLGHAAVAPTVQRLTDALGLDPLPDAATLVGWDDLDDEAHGALLDFARARLGLTAAPEEE</sequence>
<dbReference type="RefSeq" id="WP_146486256.1">
    <property type="nucleotide sequence ID" value="NZ_VIGX01000002.1"/>
</dbReference>
<feature type="region of interest" description="Disordered" evidence="1">
    <location>
        <begin position="1"/>
        <end position="35"/>
    </location>
</feature>
<name>A0A5C5S5Z2_9ACTN</name>
<organism evidence="2 3">
    <name type="scientific">Tsukamurella conjunctivitidis</name>
    <dbReference type="NCBI Taxonomy" id="2592068"/>
    <lineage>
        <taxon>Bacteria</taxon>
        <taxon>Bacillati</taxon>
        <taxon>Actinomycetota</taxon>
        <taxon>Actinomycetes</taxon>
        <taxon>Mycobacteriales</taxon>
        <taxon>Tsukamurellaceae</taxon>
        <taxon>Tsukamurella</taxon>
    </lineage>
</organism>
<comment type="caution">
    <text evidence="2">The sequence shown here is derived from an EMBL/GenBank/DDBJ whole genome shotgun (WGS) entry which is preliminary data.</text>
</comment>
<evidence type="ECO:0000256" key="1">
    <source>
        <dbReference type="SAM" id="MobiDB-lite"/>
    </source>
</evidence>
<evidence type="ECO:0000313" key="2">
    <source>
        <dbReference type="EMBL" id="TWS30230.1"/>
    </source>
</evidence>
<protein>
    <submittedName>
        <fullName evidence="2">Uncharacterized protein</fullName>
    </submittedName>
</protein>
<reference evidence="2 3" key="1">
    <citation type="submission" date="2019-06" db="EMBL/GenBank/DDBJ databases">
        <title>Tsukamurella conjunctivitidis sp. nov., Tsukamurella assacharolytica sp. nov. and Tsukamurella sputae sp. nov. isolated from patients with conjunctivitis, bacteraemia (lymphoma) and respiratory infection (sputum) in Hong Kong.</title>
        <authorList>
            <person name="Teng J.L.L."/>
            <person name="Lee H.H."/>
            <person name="Fong J.Y.H."/>
            <person name="Fok K.M.N."/>
            <person name="Lau S.K.P."/>
            <person name="Woo P.C.Y."/>
        </authorList>
    </citation>
    <scope>NUCLEOTIDE SEQUENCE [LARGE SCALE GENOMIC DNA]</scope>
    <source>
        <strain evidence="2 3">HKU72</strain>
    </source>
</reference>
<dbReference type="EMBL" id="VIGX01000002">
    <property type="protein sequence ID" value="TWS30230.1"/>
    <property type="molecule type" value="Genomic_DNA"/>
</dbReference>
<dbReference type="Proteomes" id="UP000319375">
    <property type="component" value="Unassembled WGS sequence"/>
</dbReference>
<dbReference type="OrthoDB" id="4764891at2"/>
<proteinExistence type="predicted"/>
<accession>A0A5C5S5Z2</accession>
<evidence type="ECO:0000313" key="3">
    <source>
        <dbReference type="Proteomes" id="UP000319375"/>
    </source>
</evidence>
<gene>
    <name evidence="2" type="ORF">FK530_06900</name>
</gene>
<dbReference type="AlphaFoldDB" id="A0A5C5S5Z2"/>